<dbReference type="Gene3D" id="3.40.50.720">
    <property type="entry name" value="NAD(P)-binding Rossmann-like Domain"/>
    <property type="match status" value="1"/>
</dbReference>
<dbReference type="GO" id="GO:0070403">
    <property type="term" value="F:NAD+ binding"/>
    <property type="evidence" value="ECO:0007669"/>
    <property type="project" value="InterPro"/>
</dbReference>
<dbReference type="EMBL" id="BART01002387">
    <property type="protein sequence ID" value="GAG60831.1"/>
    <property type="molecule type" value="Genomic_DNA"/>
</dbReference>
<feature type="non-terminal residue" evidence="2">
    <location>
        <position position="139"/>
    </location>
</feature>
<organism evidence="2">
    <name type="scientific">marine sediment metagenome</name>
    <dbReference type="NCBI Taxonomy" id="412755"/>
    <lineage>
        <taxon>unclassified sequences</taxon>
        <taxon>metagenomes</taxon>
        <taxon>ecological metagenomes</taxon>
    </lineage>
</organism>
<reference evidence="2" key="1">
    <citation type="journal article" date="2014" name="Front. Microbiol.">
        <title>High frequency of phylogenetically diverse reductive dehalogenase-homologous genes in deep subseafloor sedimentary metagenomes.</title>
        <authorList>
            <person name="Kawai M."/>
            <person name="Futagami T."/>
            <person name="Toyoda A."/>
            <person name="Takaki Y."/>
            <person name="Nishi S."/>
            <person name="Hori S."/>
            <person name="Arai W."/>
            <person name="Tsubouchi T."/>
            <person name="Morono Y."/>
            <person name="Uchiyama I."/>
            <person name="Ito T."/>
            <person name="Fujiyama A."/>
            <person name="Inagaki F."/>
            <person name="Takami H."/>
        </authorList>
    </citation>
    <scope>NUCLEOTIDE SEQUENCE</scope>
    <source>
        <strain evidence="2">Expedition CK06-06</strain>
    </source>
</reference>
<dbReference type="Pfam" id="PF02737">
    <property type="entry name" value="3HCDH_N"/>
    <property type="match status" value="1"/>
</dbReference>
<gene>
    <name evidence="2" type="ORF">S01H4_07330</name>
</gene>
<dbReference type="AlphaFoldDB" id="X1ALJ8"/>
<dbReference type="InterPro" id="IPR006176">
    <property type="entry name" value="3-OHacyl-CoA_DH_NAD-bd"/>
</dbReference>
<dbReference type="PANTHER" id="PTHR48075">
    <property type="entry name" value="3-HYDROXYACYL-COA DEHYDROGENASE FAMILY PROTEIN"/>
    <property type="match status" value="1"/>
</dbReference>
<comment type="caution">
    <text evidence="2">The sequence shown here is derived from an EMBL/GenBank/DDBJ whole genome shotgun (WGS) entry which is preliminary data.</text>
</comment>
<dbReference type="PANTHER" id="PTHR48075:SF5">
    <property type="entry name" value="3-HYDROXYBUTYRYL-COA DEHYDROGENASE"/>
    <property type="match status" value="1"/>
</dbReference>
<dbReference type="InterPro" id="IPR036291">
    <property type="entry name" value="NAD(P)-bd_dom_sf"/>
</dbReference>
<evidence type="ECO:0000259" key="1">
    <source>
        <dbReference type="Pfam" id="PF02737"/>
    </source>
</evidence>
<name>X1ALJ8_9ZZZZ</name>
<dbReference type="GO" id="GO:0006631">
    <property type="term" value="P:fatty acid metabolic process"/>
    <property type="evidence" value="ECO:0007669"/>
    <property type="project" value="InterPro"/>
</dbReference>
<dbReference type="SUPFAM" id="SSF51735">
    <property type="entry name" value="NAD(P)-binding Rossmann-fold domains"/>
    <property type="match status" value="1"/>
</dbReference>
<proteinExistence type="predicted"/>
<protein>
    <recommendedName>
        <fullName evidence="1">3-hydroxyacyl-CoA dehydrogenase NAD binding domain-containing protein</fullName>
    </recommendedName>
</protein>
<sequence>MNNKIKVISIIGAGYLGKQIIEKSLLYNYKVKVFDTNKEDLENFTKMMKKKIEDKNLDASINQFNNIAEAVKDVDLVIEAIPEKLELKREIFPKIDKAASAHTIIATNSSSIPISKIEDVVERKDKVMNIHFYDLFTLP</sequence>
<evidence type="ECO:0000313" key="2">
    <source>
        <dbReference type="EMBL" id="GAG60831.1"/>
    </source>
</evidence>
<accession>X1ALJ8</accession>
<dbReference type="GO" id="GO:0016491">
    <property type="term" value="F:oxidoreductase activity"/>
    <property type="evidence" value="ECO:0007669"/>
    <property type="project" value="TreeGrafter"/>
</dbReference>
<feature type="domain" description="3-hydroxyacyl-CoA dehydrogenase NAD binding" evidence="1">
    <location>
        <begin position="8"/>
        <end position="133"/>
    </location>
</feature>